<feature type="non-terminal residue" evidence="2">
    <location>
        <position position="84"/>
    </location>
</feature>
<dbReference type="AlphaFoldDB" id="A0A7K4SFR3"/>
<reference evidence="2 3" key="1">
    <citation type="submission" date="2019-09" db="EMBL/GenBank/DDBJ databases">
        <title>Bird 10,000 Genomes (B10K) Project - Family phase.</title>
        <authorList>
            <person name="Zhang G."/>
        </authorList>
    </citation>
    <scope>NUCLEOTIDE SEQUENCE [LARGE SCALE GENOMIC DNA]</scope>
    <source>
        <strain evidence="2">B10K-DU-021-26</strain>
        <tissue evidence="2">Mixed tissue sample</tissue>
    </source>
</reference>
<comment type="caution">
    <text evidence="2">The sequence shown here is derived from an EMBL/GenBank/DDBJ whole genome shotgun (WGS) entry which is preliminary data.</text>
</comment>
<proteinExistence type="predicted"/>
<protein>
    <submittedName>
        <fullName evidence="2">HOIL1 protein</fullName>
    </submittedName>
</protein>
<gene>
    <name evidence="2" type="primary">Rbck1</name>
    <name evidence="2" type="ORF">COLPIC_R14009</name>
</gene>
<dbReference type="EMBL" id="VYZG01006455">
    <property type="protein sequence ID" value="NWQ84665.1"/>
    <property type="molecule type" value="Genomic_DNA"/>
</dbReference>
<dbReference type="OrthoDB" id="261960at2759"/>
<evidence type="ECO:0000313" key="2">
    <source>
        <dbReference type="EMBL" id="NWQ84665.1"/>
    </source>
</evidence>
<feature type="region of interest" description="Disordered" evidence="1">
    <location>
        <begin position="30"/>
        <end position="54"/>
    </location>
</feature>
<evidence type="ECO:0000313" key="3">
    <source>
        <dbReference type="Proteomes" id="UP000530263"/>
    </source>
</evidence>
<accession>A0A7K4SFR3</accession>
<organism evidence="2 3">
    <name type="scientific">Columbina picui</name>
    <name type="common">Picui ground-dove</name>
    <dbReference type="NCBI Taxonomy" id="115618"/>
    <lineage>
        <taxon>Eukaryota</taxon>
        <taxon>Metazoa</taxon>
        <taxon>Chordata</taxon>
        <taxon>Craniata</taxon>
        <taxon>Vertebrata</taxon>
        <taxon>Euteleostomi</taxon>
        <taxon>Archelosauria</taxon>
        <taxon>Archosauria</taxon>
        <taxon>Dinosauria</taxon>
        <taxon>Saurischia</taxon>
        <taxon>Theropoda</taxon>
        <taxon>Coelurosauria</taxon>
        <taxon>Aves</taxon>
        <taxon>Neognathae</taxon>
        <taxon>Neoaves</taxon>
        <taxon>Columbimorphae</taxon>
        <taxon>Columbiformes</taxon>
        <taxon>Columbidae</taxon>
        <taxon>Columbina</taxon>
    </lineage>
</organism>
<keyword evidence="3" id="KW-1185">Reference proteome</keyword>
<feature type="non-terminal residue" evidence="2">
    <location>
        <position position="1"/>
    </location>
</feature>
<sequence>SMAVGVEDATSSASITLRVCPHSTIAELKEQVRRGTGPAARHTAHTGPPRSFSPPQVFHDYGFHPLVQRWIIGQCLCVDDRTVS</sequence>
<dbReference type="Proteomes" id="UP000530263">
    <property type="component" value="Unassembled WGS sequence"/>
</dbReference>
<dbReference type="Gene3D" id="3.10.20.90">
    <property type="entry name" value="Phosphatidylinositol 3-kinase Catalytic Subunit, Chain A, domain 1"/>
    <property type="match status" value="1"/>
</dbReference>
<evidence type="ECO:0000256" key="1">
    <source>
        <dbReference type="SAM" id="MobiDB-lite"/>
    </source>
</evidence>
<name>A0A7K4SFR3_COLPI</name>